<keyword evidence="3 10" id="KW-0132">Cell division</keyword>
<evidence type="ECO:0000256" key="11">
    <source>
        <dbReference type="SAM" id="Coils"/>
    </source>
</evidence>
<feature type="coiled-coil region" evidence="11">
    <location>
        <begin position="481"/>
        <end position="508"/>
    </location>
</feature>
<evidence type="ECO:0000256" key="7">
    <source>
        <dbReference type="ARBA" id="ARBA00023242"/>
    </source>
</evidence>
<evidence type="ECO:0000256" key="6">
    <source>
        <dbReference type="ARBA" id="ARBA00023054"/>
    </source>
</evidence>
<keyword evidence="7 10" id="KW-0539">Nucleus</keyword>
<evidence type="ECO:0000256" key="5">
    <source>
        <dbReference type="ARBA" id="ARBA00022838"/>
    </source>
</evidence>
<feature type="coiled-coil region" evidence="11">
    <location>
        <begin position="420"/>
        <end position="454"/>
    </location>
</feature>
<comment type="subcellular location">
    <subcellularLocation>
        <location evidence="10">Chromosome</location>
        <location evidence="10">Centromere</location>
        <location evidence="10">Kinetochore</location>
    </subcellularLocation>
    <subcellularLocation>
        <location evidence="10">Nucleus</location>
    </subcellularLocation>
</comment>
<evidence type="ECO:0000256" key="3">
    <source>
        <dbReference type="ARBA" id="ARBA00022618"/>
    </source>
</evidence>
<dbReference type="AlphaFoldDB" id="A0A1B9IUC7"/>
<keyword evidence="2 10" id="KW-0158">Chromosome</keyword>
<dbReference type="Gene3D" id="1.10.418.30">
    <property type="entry name" value="Ncd80 complex, Ncd80 subunit"/>
    <property type="match status" value="1"/>
</dbReference>
<evidence type="ECO:0000256" key="10">
    <source>
        <dbReference type="RuleBase" id="RU368072"/>
    </source>
</evidence>
<organism evidence="13 14">
    <name type="scientific">Kwoniella mangroviensis CBS 10435</name>
    <dbReference type="NCBI Taxonomy" id="1331196"/>
    <lineage>
        <taxon>Eukaryota</taxon>
        <taxon>Fungi</taxon>
        <taxon>Dikarya</taxon>
        <taxon>Basidiomycota</taxon>
        <taxon>Agaricomycotina</taxon>
        <taxon>Tremellomycetes</taxon>
        <taxon>Tremellales</taxon>
        <taxon>Cryptococcaceae</taxon>
        <taxon>Kwoniella</taxon>
    </lineage>
</organism>
<protein>
    <recommendedName>
        <fullName evidence="10">Kinetochore protein NDC80</fullName>
    </recommendedName>
</protein>
<dbReference type="STRING" id="1331196.A0A1B9IUC7"/>
<feature type="domain" description="Kinetochore protein Ndc80 CH" evidence="12">
    <location>
        <begin position="5"/>
        <end position="130"/>
    </location>
</feature>
<dbReference type="PANTHER" id="PTHR10643">
    <property type="entry name" value="KINETOCHORE PROTEIN NDC80"/>
    <property type="match status" value="1"/>
</dbReference>
<sequence>MASAVHASTLHKDSRPIRDKGFQADCMRNVNDYLLNARYPAPITSKTLISPTAKEFQSIFRYLISTLIDPGMSWGKKFEDDALSILKDLRYPGLDSVSKTAFTAPGAPQSWPGLLAMLSWLVELCKAHDHWNDPHCISDPILLSPSELPLEYPLLEERLLWDFVSKTYDQWFDGGAEQFPEAEMELERIYERLSKTNTDRSNSLETYMQRKIVELQQFQVQEPPLKRLEDEYLQLMSDKNKFITFIDLNRQKAEKTKQAIVKIRAAISEQGHDLSNNRRELQEVEAAVAAQNLTPDEVLRMNNERETLNRGLDEIRARVAEASQSSYDHEMLVTRAMDRFENLHAEYTSLTHHLSILPLQQDDPIRSAGWIDRDLNLDLGVEDLDKLRSAGIAMRTATWQQLNTYREKCRQEGLGLDHHLIALEDQYDRLGQQVERQTEEVATLEVKLRMVHEQAEMAQIVRTVSLAEFYLNPESLMTMATQKLSEENANTNKVIAQLENEVSNMLAASQQGVVVTHSELESARIA</sequence>
<dbReference type="GO" id="GO:0051315">
    <property type="term" value="P:attachment of mitotic spindle microtubules to kinetochore"/>
    <property type="evidence" value="ECO:0007669"/>
    <property type="project" value="UniProtKB-UniRule"/>
</dbReference>
<evidence type="ECO:0000256" key="2">
    <source>
        <dbReference type="ARBA" id="ARBA00022454"/>
    </source>
</evidence>
<reference evidence="13 14" key="1">
    <citation type="submission" date="2013-07" db="EMBL/GenBank/DDBJ databases">
        <title>The Genome Sequence of Kwoniella mangroviensis CBS10435.</title>
        <authorList>
            <consortium name="The Broad Institute Genome Sequencing Platform"/>
            <person name="Cuomo C."/>
            <person name="Litvintseva A."/>
            <person name="Chen Y."/>
            <person name="Heitman J."/>
            <person name="Sun S."/>
            <person name="Springer D."/>
            <person name="Dromer F."/>
            <person name="Young S.K."/>
            <person name="Zeng Q."/>
            <person name="Gargeya S."/>
            <person name="Fitzgerald M."/>
            <person name="Abouelleil A."/>
            <person name="Alvarado L."/>
            <person name="Berlin A.M."/>
            <person name="Chapman S.B."/>
            <person name="Dewar J."/>
            <person name="Goldberg J."/>
            <person name="Griggs A."/>
            <person name="Gujja S."/>
            <person name="Hansen M."/>
            <person name="Howarth C."/>
            <person name="Imamovic A."/>
            <person name="Larimer J."/>
            <person name="McCowan C."/>
            <person name="Murphy C."/>
            <person name="Pearson M."/>
            <person name="Priest M."/>
            <person name="Roberts A."/>
            <person name="Saif S."/>
            <person name="Shea T."/>
            <person name="Sykes S."/>
            <person name="Wortman J."/>
            <person name="Nusbaum C."/>
            <person name="Birren B."/>
        </authorList>
    </citation>
    <scope>NUCLEOTIDE SEQUENCE [LARGE SCALE GENOMIC DNA]</scope>
    <source>
        <strain evidence="13 14">CBS 10435</strain>
    </source>
</reference>
<evidence type="ECO:0000256" key="1">
    <source>
        <dbReference type="ARBA" id="ARBA00007050"/>
    </source>
</evidence>
<keyword evidence="5 10" id="KW-0995">Kinetochore</keyword>
<comment type="function">
    <text evidence="10">Acts as a component of the essential kinetochore-associated NDC80 complex, which is required for chromosome segregation and spindle checkpoint activity.</text>
</comment>
<comment type="similarity">
    <text evidence="1 10">Belongs to the NDC80/HEC1 family.</text>
</comment>
<reference evidence="14" key="2">
    <citation type="submission" date="2013-12" db="EMBL/GenBank/DDBJ databases">
        <title>Evolution of pathogenesis and genome organization in the Tremellales.</title>
        <authorList>
            <person name="Cuomo C."/>
            <person name="Litvintseva A."/>
            <person name="Heitman J."/>
            <person name="Chen Y."/>
            <person name="Sun S."/>
            <person name="Springer D."/>
            <person name="Dromer F."/>
            <person name="Young S."/>
            <person name="Zeng Q."/>
            <person name="Chapman S."/>
            <person name="Gujja S."/>
            <person name="Saif S."/>
            <person name="Birren B."/>
        </authorList>
    </citation>
    <scope>NUCLEOTIDE SEQUENCE [LARGE SCALE GENOMIC DNA]</scope>
    <source>
        <strain evidence="14">CBS 10435</strain>
    </source>
</reference>
<comment type="subunit">
    <text evidence="10">Component of the NDC80 complex.</text>
</comment>
<keyword evidence="8 10" id="KW-0131">Cell cycle</keyword>
<evidence type="ECO:0000256" key="4">
    <source>
        <dbReference type="ARBA" id="ARBA00022776"/>
    </source>
</evidence>
<dbReference type="Proteomes" id="UP000092583">
    <property type="component" value="Unassembled WGS sequence"/>
</dbReference>
<gene>
    <name evidence="13" type="ORF">L486_03618</name>
</gene>
<evidence type="ECO:0000256" key="9">
    <source>
        <dbReference type="ARBA" id="ARBA00023328"/>
    </source>
</evidence>
<evidence type="ECO:0000256" key="8">
    <source>
        <dbReference type="ARBA" id="ARBA00023306"/>
    </source>
</evidence>
<dbReference type="EMBL" id="KI669461">
    <property type="protein sequence ID" value="OCF59117.1"/>
    <property type="molecule type" value="Genomic_DNA"/>
</dbReference>
<dbReference type="Pfam" id="PF03801">
    <property type="entry name" value="Ndc80_HEC"/>
    <property type="match status" value="1"/>
</dbReference>
<proteinExistence type="inferred from homology"/>
<name>A0A1B9IUC7_9TREE</name>
<dbReference type="PANTHER" id="PTHR10643:SF2">
    <property type="entry name" value="KINETOCHORE PROTEIN NDC80 HOMOLOG"/>
    <property type="match status" value="1"/>
</dbReference>
<evidence type="ECO:0000259" key="12">
    <source>
        <dbReference type="Pfam" id="PF03801"/>
    </source>
</evidence>
<dbReference type="GO" id="GO:0031262">
    <property type="term" value="C:Ndc80 complex"/>
    <property type="evidence" value="ECO:0007669"/>
    <property type="project" value="UniProtKB-UniRule"/>
</dbReference>
<keyword evidence="14" id="KW-1185">Reference proteome</keyword>
<dbReference type="GO" id="GO:0051301">
    <property type="term" value="P:cell division"/>
    <property type="evidence" value="ECO:0007669"/>
    <property type="project" value="UniProtKB-UniRule"/>
</dbReference>
<dbReference type="GO" id="GO:0005634">
    <property type="term" value="C:nucleus"/>
    <property type="evidence" value="ECO:0007669"/>
    <property type="project" value="UniProtKB-SubCell"/>
</dbReference>
<evidence type="ECO:0000313" key="14">
    <source>
        <dbReference type="Proteomes" id="UP000092583"/>
    </source>
</evidence>
<evidence type="ECO:0000313" key="13">
    <source>
        <dbReference type="EMBL" id="OCF59117.1"/>
    </source>
</evidence>
<dbReference type="InterPro" id="IPR005550">
    <property type="entry name" value="Kinetochore_Ndc80"/>
</dbReference>
<dbReference type="InterPro" id="IPR038273">
    <property type="entry name" value="Ndc80_sf"/>
</dbReference>
<dbReference type="OrthoDB" id="7459479at2759"/>
<keyword evidence="6 11" id="KW-0175">Coiled coil</keyword>
<keyword evidence="9 10" id="KW-0137">Centromere</keyword>
<keyword evidence="4 10" id="KW-0498">Mitosis</keyword>
<accession>A0A1B9IUC7</accession>
<dbReference type="InterPro" id="IPR055260">
    <property type="entry name" value="Ndc80_CH"/>
</dbReference>